<sequence length="89" mass="9636">MTGYLFMIAGVLILFFFMIVFGPSFHPVRWGGKLLVRLLIGVFLLFLLNVVGESFSLHIPINLATVSVSGLLGLPGIAALILIKYTTGV</sequence>
<keyword evidence="3" id="KW-1185">Reference proteome</keyword>
<dbReference type="OrthoDB" id="2692225at2"/>
<dbReference type="EMBL" id="SRJD01000032">
    <property type="protein sequence ID" value="TGA96011.1"/>
    <property type="molecule type" value="Genomic_DNA"/>
</dbReference>
<keyword evidence="1" id="KW-0812">Transmembrane</keyword>
<dbReference type="AlphaFoldDB" id="A0A4Z0GH32"/>
<keyword evidence="1" id="KW-1133">Transmembrane helix</keyword>
<feature type="transmembrane region" description="Helical" evidence="1">
    <location>
        <begin position="34"/>
        <end position="51"/>
    </location>
</feature>
<organism evidence="2 3">
    <name type="scientific">Sporolactobacillus shoreae</name>
    <dbReference type="NCBI Taxonomy" id="1465501"/>
    <lineage>
        <taxon>Bacteria</taxon>
        <taxon>Bacillati</taxon>
        <taxon>Bacillota</taxon>
        <taxon>Bacilli</taxon>
        <taxon>Bacillales</taxon>
        <taxon>Sporolactobacillaceae</taxon>
        <taxon>Sporolactobacillus</taxon>
    </lineage>
</organism>
<dbReference type="Proteomes" id="UP000298347">
    <property type="component" value="Unassembled WGS sequence"/>
</dbReference>
<reference evidence="2 3" key="1">
    <citation type="journal article" date="2015" name="Int. J. Syst. Evol. Microbiol.">
        <title>Sporolactobacillus shoreae sp. nov. and Sporolactobacillus spathodeae sp. nov., two spore-forming lactic acid bacteria isolated from tree barks in Thailand.</title>
        <authorList>
            <person name="Thamacharoensuk T."/>
            <person name="Kitahara M."/>
            <person name="Ohkuma M."/>
            <person name="Thongchul N."/>
            <person name="Tanasupawat S."/>
        </authorList>
    </citation>
    <scope>NUCLEOTIDE SEQUENCE [LARGE SCALE GENOMIC DNA]</scope>
    <source>
        <strain evidence="2 3">BK92</strain>
    </source>
</reference>
<protein>
    <submittedName>
        <fullName evidence="2">Pro-sigmaK processing inhibitor BofA</fullName>
    </submittedName>
</protein>
<dbReference type="Pfam" id="PF07441">
    <property type="entry name" value="BofA"/>
    <property type="match status" value="1"/>
</dbReference>
<evidence type="ECO:0000313" key="3">
    <source>
        <dbReference type="Proteomes" id="UP000298347"/>
    </source>
</evidence>
<feature type="transmembrane region" description="Helical" evidence="1">
    <location>
        <begin position="63"/>
        <end position="83"/>
    </location>
</feature>
<keyword evidence="1" id="KW-0472">Membrane</keyword>
<evidence type="ECO:0000313" key="2">
    <source>
        <dbReference type="EMBL" id="TGA96011.1"/>
    </source>
</evidence>
<gene>
    <name evidence="2" type="primary">bofA</name>
    <name evidence="2" type="ORF">E4665_16800</name>
</gene>
<dbReference type="InterPro" id="IPR010001">
    <property type="entry name" value="BofA"/>
</dbReference>
<accession>A0A4Z0GH32</accession>
<evidence type="ECO:0000256" key="1">
    <source>
        <dbReference type="SAM" id="Phobius"/>
    </source>
</evidence>
<feature type="transmembrane region" description="Helical" evidence="1">
    <location>
        <begin position="6"/>
        <end position="22"/>
    </location>
</feature>
<dbReference type="NCBIfam" id="TIGR02862">
    <property type="entry name" value="spore_BofA"/>
    <property type="match status" value="1"/>
</dbReference>
<proteinExistence type="predicted"/>
<comment type="caution">
    <text evidence="2">The sequence shown here is derived from an EMBL/GenBank/DDBJ whole genome shotgun (WGS) entry which is preliminary data.</text>
</comment>
<name>A0A4Z0GH32_9BACL</name>